<evidence type="ECO:0000256" key="1">
    <source>
        <dbReference type="ARBA" id="ARBA00004141"/>
    </source>
</evidence>
<dbReference type="PROSITE" id="PS50893">
    <property type="entry name" value="ABC_TRANSPORTER_2"/>
    <property type="match status" value="2"/>
</dbReference>
<feature type="transmembrane region" description="Helical" evidence="8">
    <location>
        <begin position="1275"/>
        <end position="1293"/>
    </location>
</feature>
<proteinExistence type="predicted"/>
<feature type="transmembrane region" description="Helical" evidence="8">
    <location>
        <begin position="1207"/>
        <end position="1234"/>
    </location>
</feature>
<feature type="domain" description="ABC transporter" evidence="9">
    <location>
        <begin position="120"/>
        <end position="386"/>
    </location>
</feature>
<dbReference type="Gene3D" id="3.40.50.300">
    <property type="entry name" value="P-loop containing nucleotide triphosphate hydrolases"/>
    <property type="match status" value="2"/>
</dbReference>
<feature type="transmembrane region" description="Helical" evidence="8">
    <location>
        <begin position="602"/>
        <end position="623"/>
    </location>
</feature>
<feature type="transmembrane region" description="Helical" evidence="8">
    <location>
        <begin position="511"/>
        <end position="529"/>
    </location>
</feature>
<dbReference type="InterPro" id="IPR003439">
    <property type="entry name" value="ABC_transporter-like_ATP-bd"/>
</dbReference>
<dbReference type="PANTHER" id="PTHR19241">
    <property type="entry name" value="ATP-BINDING CASSETTE TRANSPORTER"/>
    <property type="match status" value="1"/>
</dbReference>
<dbReference type="EMBL" id="BSXT01000460">
    <property type="protein sequence ID" value="GMF28078.1"/>
    <property type="molecule type" value="Genomic_DNA"/>
</dbReference>
<dbReference type="Proteomes" id="UP001165121">
    <property type="component" value="Unassembled WGS sequence"/>
</dbReference>
<keyword evidence="4" id="KW-0547">Nucleotide-binding</keyword>
<dbReference type="InterPro" id="IPR003593">
    <property type="entry name" value="AAA+_ATPase"/>
</dbReference>
<dbReference type="FunFam" id="3.40.50.300:FF:000289">
    <property type="entry name" value="ABC transporter G family member 31"/>
    <property type="match status" value="1"/>
</dbReference>
<feature type="domain" description="ABC transporter" evidence="9">
    <location>
        <begin position="796"/>
        <end position="1038"/>
    </location>
</feature>
<evidence type="ECO:0000256" key="3">
    <source>
        <dbReference type="ARBA" id="ARBA00022692"/>
    </source>
</evidence>
<feature type="transmembrane region" description="Helical" evidence="8">
    <location>
        <begin position="485"/>
        <end position="505"/>
    </location>
</feature>
<dbReference type="SUPFAM" id="SSF52540">
    <property type="entry name" value="P-loop containing nucleoside triphosphate hydrolases"/>
    <property type="match status" value="2"/>
</dbReference>
<dbReference type="InterPro" id="IPR013525">
    <property type="entry name" value="ABC2_TM"/>
</dbReference>
<keyword evidence="2" id="KW-0813">Transport</keyword>
<evidence type="ECO:0000259" key="9">
    <source>
        <dbReference type="PROSITE" id="PS50893"/>
    </source>
</evidence>
<protein>
    <submittedName>
        <fullName evidence="10">Unnamed protein product</fullName>
    </submittedName>
</protein>
<comment type="caution">
    <text evidence="10">The sequence shown here is derived from an EMBL/GenBank/DDBJ whole genome shotgun (WGS) entry which is preliminary data.</text>
</comment>
<feature type="transmembrane region" description="Helical" evidence="8">
    <location>
        <begin position="1166"/>
        <end position="1186"/>
    </location>
</feature>
<evidence type="ECO:0000313" key="10">
    <source>
        <dbReference type="EMBL" id="GMF28078.1"/>
    </source>
</evidence>
<organism evidence="10 11">
    <name type="scientific">Phytophthora fragariaefolia</name>
    <dbReference type="NCBI Taxonomy" id="1490495"/>
    <lineage>
        <taxon>Eukaryota</taxon>
        <taxon>Sar</taxon>
        <taxon>Stramenopiles</taxon>
        <taxon>Oomycota</taxon>
        <taxon>Peronosporomycetes</taxon>
        <taxon>Peronosporales</taxon>
        <taxon>Peronosporaceae</taxon>
        <taxon>Phytophthora</taxon>
    </lineage>
</organism>
<feature type="transmembrane region" description="Helical" evidence="8">
    <location>
        <begin position="1135"/>
        <end position="1154"/>
    </location>
</feature>
<dbReference type="GO" id="GO:0005524">
    <property type="term" value="F:ATP binding"/>
    <property type="evidence" value="ECO:0007669"/>
    <property type="project" value="UniProtKB-KW"/>
</dbReference>
<keyword evidence="5" id="KW-0067">ATP-binding</keyword>
<dbReference type="OrthoDB" id="66620at2759"/>
<keyword evidence="6 8" id="KW-1133">Transmembrane helix</keyword>
<evidence type="ECO:0000256" key="6">
    <source>
        <dbReference type="ARBA" id="ARBA00022989"/>
    </source>
</evidence>
<keyword evidence="3 8" id="KW-0812">Transmembrane</keyword>
<feature type="transmembrane region" description="Helical" evidence="8">
    <location>
        <begin position="576"/>
        <end position="596"/>
    </location>
</feature>
<dbReference type="GO" id="GO:0016020">
    <property type="term" value="C:membrane"/>
    <property type="evidence" value="ECO:0007669"/>
    <property type="project" value="UniProtKB-SubCell"/>
</dbReference>
<dbReference type="Pfam" id="PF01061">
    <property type="entry name" value="ABC2_membrane"/>
    <property type="match status" value="2"/>
</dbReference>
<evidence type="ECO:0000313" key="11">
    <source>
        <dbReference type="Proteomes" id="UP001165121"/>
    </source>
</evidence>
<dbReference type="FunFam" id="3.40.50.300:FF:000528">
    <property type="entry name" value="ABC transporter G family member 31"/>
    <property type="match status" value="1"/>
</dbReference>
<feature type="transmembrane region" description="Helical" evidence="8">
    <location>
        <begin position="1246"/>
        <end position="1263"/>
    </location>
</feature>
<evidence type="ECO:0000256" key="2">
    <source>
        <dbReference type="ARBA" id="ARBA00022448"/>
    </source>
</evidence>
<dbReference type="InterPro" id="IPR034003">
    <property type="entry name" value="ABCG_PDR_2"/>
</dbReference>
<name>A0A9W6U9V6_9STRA</name>
<evidence type="ECO:0000256" key="8">
    <source>
        <dbReference type="SAM" id="Phobius"/>
    </source>
</evidence>
<dbReference type="GO" id="GO:0016887">
    <property type="term" value="F:ATP hydrolysis activity"/>
    <property type="evidence" value="ECO:0007669"/>
    <property type="project" value="InterPro"/>
</dbReference>
<gene>
    <name evidence="10" type="ORF">Pfra01_000573400</name>
</gene>
<dbReference type="GO" id="GO:0140359">
    <property type="term" value="F:ABC-type transporter activity"/>
    <property type="evidence" value="ECO:0007669"/>
    <property type="project" value="InterPro"/>
</dbReference>
<dbReference type="InterPro" id="IPR027417">
    <property type="entry name" value="P-loop_NTPase"/>
</dbReference>
<evidence type="ECO:0000256" key="5">
    <source>
        <dbReference type="ARBA" id="ARBA00022840"/>
    </source>
</evidence>
<evidence type="ECO:0000256" key="4">
    <source>
        <dbReference type="ARBA" id="ARBA00022741"/>
    </source>
</evidence>
<feature type="transmembrane region" description="Helical" evidence="8">
    <location>
        <begin position="714"/>
        <end position="737"/>
    </location>
</feature>
<evidence type="ECO:0000256" key="7">
    <source>
        <dbReference type="ARBA" id="ARBA00023136"/>
    </source>
</evidence>
<dbReference type="CDD" id="cd03232">
    <property type="entry name" value="ABCG_PDR_domain2"/>
    <property type="match status" value="1"/>
</dbReference>
<accession>A0A9W6U9V6</accession>
<dbReference type="SMART" id="SM00382">
    <property type="entry name" value="AAA"/>
    <property type="match status" value="2"/>
</dbReference>
<dbReference type="Pfam" id="PF00005">
    <property type="entry name" value="ABC_tran"/>
    <property type="match status" value="2"/>
</dbReference>
<comment type="subcellular location">
    <subcellularLocation>
        <location evidence="1">Membrane</location>
        <topology evidence="1">Multi-pass membrane protein</topology>
    </subcellularLocation>
</comment>
<keyword evidence="7 8" id="KW-0472">Membrane</keyword>
<dbReference type="InterPro" id="IPR010929">
    <property type="entry name" value="PDR_CDR_ABC"/>
</dbReference>
<keyword evidence="11" id="KW-1185">Reference proteome</keyword>
<sequence length="1400" mass="156223">MARKLPPYTKFKSTAVTYIEDIDARGAPDRYIEVLVLRVHSAFDRQAEIGYASGKELMARGSLALHDHVATRMDAAFGDNQPKIEVRFKDLSVSADIIVKDVTESAAELPTLPDELVKGFRKLRAKKHLVKKQILKNVSGVFKPGTITLVLGQPGSGKSALMKVLSGRFPMKKNITIEGDMMYNGASNGEIYKRLPQFVSYVSQHDKHIATITVKETLEFAHACCGHELSEQDAAQILTGSLAENAVAMEVARAMFKHHPEVIIQQLGLQICLNTVLGDAMLRGVSGGERKRVTTGEMQFGNQQVVMMDEISTGLDSAAAYDIIATQRSMAKKFKKTVVISLLQPSPEIFGLFDNVLILNAGRVMYNGPREEALGYFEGMGFKRPPHRDVADFLMDLGTNKQVQYERDLAPGTVVPHTPAEFGDVFVRSVTYECVLADLQSPFSPKLVESEKMFMDSFPEFCHGFWFSTGTLMQRQIKMAVRNTAYLKGRGFMVIVMALLNGSVYYQFDVVDAQIVLGIIFASVMFLSMSQSAQIPTFMASREVFYKQRGANFYRTASYVWANSVSQIPLAVMESLIYGSIVYWMCGFVPSAGSFLLFEVTIILTIMAFAAFFLFLSAAAPDLHVVEPISMTTTLFFILFGGFVITKGNIPAYLVWLYWINPVAWCVRSLAVSQYSDSRFDTCIYGDVDYCEIYGMTMGKYSLSLFEVPPETYWIWYGLVYMVCTYVFFMSLSVFFLEYRRFEGPEHVFLDDEEKNNAEVIDGYSLAKTPRGKHKVTPVVIDVEPPREKNFTPVSIAFRDLWYTVPDPSKPKGTIDLLKGVSGYALPGTITSLMGSSGAGKTTLMDVIAGRKTEGKIHGKILLNGHEATDLAIRRSTGYCEQMDIHSTASTFREALTFSAFLRQGADIPDSKKFDSVAECLDLLGMDPIADQIIRGASTEQMKRLTIGVELAAQPSIIFLDEPTSGLDARSAKLIMDGVRKVANTGRTIVCTIHQPSAEVFQVFDSLLLLKRGGESVFFGELGENASNLINYFEAIEGVQKLRSSYNPATWMLEVIGAGVRKNNGDKTDFVSLFKQSTQFQALEDTFQREGLFRPSSVLRPLEFGDKRASTNLTQIKFLIKRFFNLYWRTASYNLTRFCIFIGLGIVIGIAYTGSNYSTYQGINSGMGMMYMTITFVGVISFHSILPIADEGRSSFYRERAAQTYNAFWYFIASSFVEIPYAFLATLLFMVVYYPSVGFTGVSSFFLYWFNMSLHVLLQAYTGEFMMYILPSMEVAAVLSMLLNTIFFLFMGYNPPANSIPLGYKWLYHITPHTYTFAILSSIVFGDCPSGGDGSNVACQAMTGTPPAMADNTTVQSYLENAFLVKRSELWMNGGVVIAFILFFRVLALLSLRYVNHQKK</sequence>
<dbReference type="Pfam" id="PF06422">
    <property type="entry name" value="PDR_CDR"/>
    <property type="match status" value="1"/>
</dbReference>
<reference evidence="10" key="1">
    <citation type="submission" date="2023-04" db="EMBL/GenBank/DDBJ databases">
        <title>Phytophthora fragariaefolia NBRC 109709.</title>
        <authorList>
            <person name="Ichikawa N."/>
            <person name="Sato H."/>
            <person name="Tonouchi N."/>
        </authorList>
    </citation>
    <scope>NUCLEOTIDE SEQUENCE</scope>
    <source>
        <strain evidence="10">NBRC 109709</strain>
    </source>
</reference>
<feature type="transmembrane region" description="Helical" evidence="8">
    <location>
        <begin position="1370"/>
        <end position="1392"/>
    </location>
</feature>